<evidence type="ECO:0000313" key="3">
    <source>
        <dbReference type="EMBL" id="CAG2153834.1"/>
    </source>
</evidence>
<dbReference type="PANTHER" id="PTHR48081">
    <property type="entry name" value="AB HYDROLASE SUPERFAMILY PROTEIN C4A8.06C"/>
    <property type="match status" value="1"/>
</dbReference>
<proteinExistence type="predicted"/>
<evidence type="ECO:0000259" key="2">
    <source>
        <dbReference type="Pfam" id="PF07859"/>
    </source>
</evidence>
<protein>
    <submittedName>
        <fullName evidence="3">Acetyl esterase</fullName>
        <ecNumber evidence="3">3.1.1.-</ecNumber>
    </submittedName>
</protein>
<keyword evidence="4" id="KW-1185">Reference proteome</keyword>
<feature type="domain" description="Alpha/beta hydrolase fold-3" evidence="2">
    <location>
        <begin position="80"/>
        <end position="286"/>
    </location>
</feature>
<dbReference type="EMBL" id="CAJPVI010000029">
    <property type="protein sequence ID" value="CAG2153834.1"/>
    <property type="molecule type" value="Genomic_DNA"/>
</dbReference>
<dbReference type="InterPro" id="IPR013094">
    <property type="entry name" value="AB_hydrolase_3"/>
</dbReference>
<dbReference type="InterPro" id="IPR050300">
    <property type="entry name" value="GDXG_lipolytic_enzyme"/>
</dbReference>
<evidence type="ECO:0000256" key="1">
    <source>
        <dbReference type="ARBA" id="ARBA00022801"/>
    </source>
</evidence>
<dbReference type="InterPro" id="IPR029058">
    <property type="entry name" value="AB_hydrolase_fold"/>
</dbReference>
<dbReference type="EC" id="3.1.1.-" evidence="3"/>
<accession>A0ABM8TLM1</accession>
<reference evidence="3 4" key="1">
    <citation type="submission" date="2021-03" db="EMBL/GenBank/DDBJ databases">
        <authorList>
            <person name="Peeters C."/>
        </authorList>
    </citation>
    <scope>NUCLEOTIDE SEQUENCE [LARGE SCALE GENOMIC DNA]</scope>
    <source>
        <strain evidence="3 4">LMG 26411</strain>
    </source>
</reference>
<dbReference type="Gene3D" id="3.40.50.1820">
    <property type="entry name" value="alpha/beta hydrolase"/>
    <property type="match status" value="1"/>
</dbReference>
<organism evidence="3 4">
    <name type="scientific">Cupriavidus numazuensis</name>
    <dbReference type="NCBI Taxonomy" id="221992"/>
    <lineage>
        <taxon>Bacteria</taxon>
        <taxon>Pseudomonadati</taxon>
        <taxon>Pseudomonadota</taxon>
        <taxon>Betaproteobacteria</taxon>
        <taxon>Burkholderiales</taxon>
        <taxon>Burkholderiaceae</taxon>
        <taxon>Cupriavidus</taxon>
    </lineage>
</organism>
<dbReference type="SUPFAM" id="SSF53474">
    <property type="entry name" value="alpha/beta-Hydrolases"/>
    <property type="match status" value="1"/>
</dbReference>
<dbReference type="GO" id="GO:0016787">
    <property type="term" value="F:hydrolase activity"/>
    <property type="evidence" value="ECO:0007669"/>
    <property type="project" value="UniProtKB-KW"/>
</dbReference>
<name>A0ABM8TLM1_9BURK</name>
<dbReference type="Pfam" id="PF07859">
    <property type="entry name" value="Abhydrolase_3"/>
    <property type="match status" value="1"/>
</dbReference>
<evidence type="ECO:0000313" key="4">
    <source>
        <dbReference type="Proteomes" id="UP000672657"/>
    </source>
</evidence>
<dbReference type="PANTHER" id="PTHR48081:SF8">
    <property type="entry name" value="ALPHA_BETA HYDROLASE FOLD-3 DOMAIN-CONTAINING PROTEIN-RELATED"/>
    <property type="match status" value="1"/>
</dbReference>
<dbReference type="Proteomes" id="UP000672657">
    <property type="component" value="Unassembled WGS sequence"/>
</dbReference>
<keyword evidence="1 3" id="KW-0378">Hydrolase</keyword>
<dbReference type="RefSeq" id="WP_211955460.1">
    <property type="nucleotide sequence ID" value="NZ_CAJPVI010000029.1"/>
</dbReference>
<gene>
    <name evidence="3" type="primary">aes_1</name>
    <name evidence="3" type="ORF">LMG26411_04477</name>
</gene>
<comment type="caution">
    <text evidence="3">The sequence shown here is derived from an EMBL/GenBank/DDBJ whole genome shotgun (WGS) entry which is preliminary data.</text>
</comment>
<sequence length="313" mass="34175">MALDPQARAILDLIAASGNPPVHQRDLQDARATFNLKPLAGPAPDVARVEDRFIPVADGSIPVRIYTPVGGDGRQRLPVLVYFHGGGWVLGDLDAVDIPCRHLSNRADCIVASVQYRKAPEQKFPTAAEDAFAAVRWVHDHADELHADPARIAVGGDSAGGNLAAVSALMHRDRGGVALCCQLLIYPVTDHDFGTSSYRENAEGYLLARDDMRWFWRQYLPEGNDGHDPYASPLRAHSLSGLPPALVITAGFDPLRDEGAAYAERLDASGVRVRHVRYDSMIHGFFWMPGALAQARDAYEACADTLREAFAMR</sequence>